<dbReference type="PANTHER" id="PTHR45737:SF6">
    <property type="entry name" value="VON WILLEBRAND FACTOR A DOMAIN-CONTAINING PROTEIN 5A"/>
    <property type="match status" value="1"/>
</dbReference>
<dbReference type="PANTHER" id="PTHR45737">
    <property type="entry name" value="VON WILLEBRAND FACTOR A DOMAIN-CONTAINING PROTEIN 5A"/>
    <property type="match status" value="1"/>
</dbReference>
<comment type="caution">
    <text evidence="3">The sequence shown here is derived from an EMBL/GenBank/DDBJ whole genome shotgun (WGS) entry which is preliminary data.</text>
</comment>
<dbReference type="Pfam" id="PF08487">
    <property type="entry name" value="VIT"/>
    <property type="match status" value="1"/>
</dbReference>
<dbReference type="Gene3D" id="3.40.50.410">
    <property type="entry name" value="von Willebrand factor, type A domain"/>
    <property type="match status" value="1"/>
</dbReference>
<dbReference type="InterPro" id="IPR013694">
    <property type="entry name" value="VIT"/>
</dbReference>
<dbReference type="EMBL" id="MTEI01000027">
    <property type="protein sequence ID" value="OQW85951.1"/>
    <property type="molecule type" value="Genomic_DNA"/>
</dbReference>
<sequence length="849" mass="92532">MSHKKGEIEMGNLRQAELVSAGDRDLMLLGVKGSGAVKGRLLVMTLEQSYRNTGNKNTEITYTFPLPLGAVLMEVEVSLNGQVLKGEVSARSTARARYEEAISEGNSSIMLERNVDGSFTLELGNLMAREECRILVRYAQVLATEHGQVRLMLPTTIAPRYGNPITQGRLQPHQVPVTDLAAEYPFDITVTLMGDMANTNVGSPSHKTSFYRNGQDLVIKLSQRGYLDRDFILVIDQLKNQSDALVCKDLVEEGQSAVMAFFSPHMPANPSQTVPTITAKVLVDCSSSMSGDSIEAARRALRGIVETLIKDDKFSLSRFGSSYEHRSRGLWSGTLQAKASAKRWIDNLHANLGGTEMAEALVSTIAIANNGKSDILLITDGEIEGIDEVIEVARKSRHRVFIVAIGASPAEGHLRRLATATGGHCDFVAPGEDVEPAVLRMSTRMRSVRATDIRVQWPDALKLRWEQKVQNYAFENDVFNVCAFVDSPTDLSALGTVKLWGCLEGQAGEVLMAETPLTISESSTNIVARLAAYGKYQELVKARQDIGASAALSATQDLAVAYQMVTDETNFILVHERAEAEKAQEMPESHKVPQMLAAGWGGTGSVVRADRSQVSWSLRGGVSENAAEIPLLASTLHANYAGMVTPSVWRTRDSAAAARVDALSSGGMDDFEIPAFLRKQADAEDDEPTVSAQVRRSIDKRNPLFWAAKEMPRGKHPVGLADSFYEGITPAGLARWMAINHASFWPTSYAELRDLGLGLAICEWLEFDIGVDQEESQVVSVFLAVIREMELTRTRGLQKVAHAIQQAIQGPATLKVEGHMAQAIRQGLAGITGQAWPRTVVDFPQSALA</sequence>
<dbReference type="PROSITE" id="PS50234">
    <property type="entry name" value="VWFA"/>
    <property type="match status" value="1"/>
</dbReference>
<evidence type="ECO:0000259" key="1">
    <source>
        <dbReference type="PROSITE" id="PS50234"/>
    </source>
</evidence>
<dbReference type="SMART" id="SM00327">
    <property type="entry name" value="VWA"/>
    <property type="match status" value="1"/>
</dbReference>
<dbReference type="InterPro" id="IPR036465">
    <property type="entry name" value="vWFA_dom_sf"/>
</dbReference>
<dbReference type="SUPFAM" id="SSF53300">
    <property type="entry name" value="vWA-like"/>
    <property type="match status" value="1"/>
</dbReference>
<dbReference type="Proteomes" id="UP000192505">
    <property type="component" value="Unassembled WGS sequence"/>
</dbReference>
<evidence type="ECO:0000313" key="4">
    <source>
        <dbReference type="Proteomes" id="UP000192505"/>
    </source>
</evidence>
<dbReference type="Pfam" id="PF13768">
    <property type="entry name" value="VWA_3"/>
    <property type="match status" value="1"/>
</dbReference>
<evidence type="ECO:0000313" key="3">
    <source>
        <dbReference type="EMBL" id="OQW85951.1"/>
    </source>
</evidence>
<organism evidence="3 4">
    <name type="scientific">Rhodoferax ferrireducens</name>
    <dbReference type="NCBI Taxonomy" id="192843"/>
    <lineage>
        <taxon>Bacteria</taxon>
        <taxon>Pseudomonadati</taxon>
        <taxon>Pseudomonadota</taxon>
        <taxon>Betaproteobacteria</taxon>
        <taxon>Burkholderiales</taxon>
        <taxon>Comamonadaceae</taxon>
        <taxon>Rhodoferax</taxon>
    </lineage>
</organism>
<feature type="domain" description="VWFA" evidence="1">
    <location>
        <begin position="278"/>
        <end position="445"/>
    </location>
</feature>
<accession>A0A1W9KPB4</accession>
<proteinExistence type="predicted"/>
<dbReference type="InterPro" id="IPR002035">
    <property type="entry name" value="VWF_A"/>
</dbReference>
<dbReference type="PROSITE" id="PS51468">
    <property type="entry name" value="VIT"/>
    <property type="match status" value="1"/>
</dbReference>
<reference evidence="3 4" key="1">
    <citation type="submission" date="2017-01" db="EMBL/GenBank/DDBJ databases">
        <title>Novel large sulfur bacteria in the metagenomes of groundwater-fed chemosynthetic microbial mats in the Lake Huron basin.</title>
        <authorList>
            <person name="Sharrar A.M."/>
            <person name="Flood B.E."/>
            <person name="Bailey J.V."/>
            <person name="Jones D.S."/>
            <person name="Biddanda B."/>
            <person name="Ruberg S.A."/>
            <person name="Marcus D.N."/>
            <person name="Dick G.J."/>
        </authorList>
    </citation>
    <scope>NUCLEOTIDE SEQUENCE [LARGE SCALE GENOMIC DNA]</scope>
    <source>
        <strain evidence="3">A7</strain>
    </source>
</reference>
<protein>
    <recommendedName>
        <fullName evidence="5">VWA domain-containing protein</fullName>
    </recommendedName>
</protein>
<gene>
    <name evidence="3" type="ORF">BWK72_19550</name>
</gene>
<evidence type="ECO:0000259" key="2">
    <source>
        <dbReference type="PROSITE" id="PS51468"/>
    </source>
</evidence>
<evidence type="ECO:0008006" key="5">
    <source>
        <dbReference type="Google" id="ProtNLM"/>
    </source>
</evidence>
<feature type="domain" description="VIT" evidence="2">
    <location>
        <begin position="12"/>
        <end position="140"/>
    </location>
</feature>
<name>A0A1W9KPB4_9BURK</name>
<dbReference type="AlphaFoldDB" id="A0A1W9KPB4"/>